<dbReference type="EMBL" id="JAGSXJ010000007">
    <property type="protein sequence ID" value="KAH6689863.1"/>
    <property type="molecule type" value="Genomic_DNA"/>
</dbReference>
<dbReference type="InterPro" id="IPR013815">
    <property type="entry name" value="ATP_grasp_subdomain_1"/>
</dbReference>
<organism evidence="5 6">
    <name type="scientific">Plectosphaerella plurivora</name>
    <dbReference type="NCBI Taxonomy" id="936078"/>
    <lineage>
        <taxon>Eukaryota</taxon>
        <taxon>Fungi</taxon>
        <taxon>Dikarya</taxon>
        <taxon>Ascomycota</taxon>
        <taxon>Pezizomycotina</taxon>
        <taxon>Sordariomycetes</taxon>
        <taxon>Hypocreomycetidae</taxon>
        <taxon>Glomerellales</taxon>
        <taxon>Plectosphaerellaceae</taxon>
        <taxon>Plectosphaerella</taxon>
    </lineage>
</organism>
<proteinExistence type="inferred from homology"/>
<dbReference type="InterPro" id="IPR011095">
    <property type="entry name" value="Dala_Dala_lig_C"/>
</dbReference>
<dbReference type="GO" id="GO:0005524">
    <property type="term" value="F:ATP binding"/>
    <property type="evidence" value="ECO:0007669"/>
    <property type="project" value="UniProtKB-UniRule"/>
</dbReference>
<reference evidence="5" key="1">
    <citation type="journal article" date="2021" name="Nat. Commun.">
        <title>Genetic determinants of endophytism in the Arabidopsis root mycobiome.</title>
        <authorList>
            <person name="Mesny F."/>
            <person name="Miyauchi S."/>
            <person name="Thiergart T."/>
            <person name="Pickel B."/>
            <person name="Atanasova L."/>
            <person name="Karlsson M."/>
            <person name="Huettel B."/>
            <person name="Barry K.W."/>
            <person name="Haridas S."/>
            <person name="Chen C."/>
            <person name="Bauer D."/>
            <person name="Andreopoulos W."/>
            <person name="Pangilinan J."/>
            <person name="LaButti K."/>
            <person name="Riley R."/>
            <person name="Lipzen A."/>
            <person name="Clum A."/>
            <person name="Drula E."/>
            <person name="Henrissat B."/>
            <person name="Kohler A."/>
            <person name="Grigoriev I.V."/>
            <person name="Martin F.M."/>
            <person name="Hacquard S."/>
        </authorList>
    </citation>
    <scope>NUCLEOTIDE SEQUENCE</scope>
    <source>
        <strain evidence="5">MPI-SDFR-AT-0117</strain>
    </source>
</reference>
<keyword evidence="2" id="KW-0436">Ligase</keyword>
<evidence type="ECO:0000259" key="4">
    <source>
        <dbReference type="PROSITE" id="PS50975"/>
    </source>
</evidence>
<dbReference type="GO" id="GO:0008716">
    <property type="term" value="F:D-alanine-D-alanine ligase activity"/>
    <property type="evidence" value="ECO:0007669"/>
    <property type="project" value="InterPro"/>
</dbReference>
<dbReference type="Pfam" id="PF07478">
    <property type="entry name" value="Dala_Dala_lig_C"/>
    <property type="match status" value="1"/>
</dbReference>
<sequence length="412" mass="44066">MRKSFSRPCAALLAPKVIQPAISFSRPGSSTMTRLMSSASARRNVKVAVLFQDIDPPVIDGSRKPRKPGGYRDSGADIAYTLSKSTDVEVLTPSSDPTPAKDEDWCFPDSEDGILAAIAKGATHLWANTILFASHPLQTSFRVGEHGQNLRVVGQGPLVVEKYDDKDFVNALLRRQGIFAMPSAWTLHLPKDTPQYDLYTYPVVGKPARGRGSHGVKVCPDAASLKAHIEALAAEGLNVIIVEQYLAGEEATVTVMPPADGNGYRALPVVARFNHHDGIAPYNGAVAVTANSRAVVGSEDPAYAKISRECERVAEFLGTTAPIRIDVRRFSEGSDFALFDVNMKPNMTGPGRPGRDDQASLTGIAAAALGWEYGELLAQILASATTLEALRGLKPQGALEEAAFGKGRSGQD</sequence>
<dbReference type="OrthoDB" id="422362at2759"/>
<evidence type="ECO:0000256" key="2">
    <source>
        <dbReference type="ARBA" id="ARBA00022598"/>
    </source>
</evidence>
<feature type="domain" description="ATP-grasp" evidence="4">
    <location>
        <begin position="170"/>
        <end position="382"/>
    </location>
</feature>
<evidence type="ECO:0000313" key="5">
    <source>
        <dbReference type="EMBL" id="KAH6689863.1"/>
    </source>
</evidence>
<name>A0A9P8VEV6_9PEZI</name>
<comment type="similarity">
    <text evidence="1">Belongs to the D-alanine--D-alanine ligase family.</text>
</comment>
<gene>
    <name evidence="5" type="ORF">F5X68DRAFT_204371</name>
</gene>
<keyword evidence="3" id="KW-0547">Nucleotide-binding</keyword>
<evidence type="ECO:0000256" key="3">
    <source>
        <dbReference type="PROSITE-ProRule" id="PRU00409"/>
    </source>
</evidence>
<dbReference type="PANTHER" id="PTHR23132:SF23">
    <property type="entry name" value="D-ALANINE--D-ALANINE LIGASE B"/>
    <property type="match status" value="1"/>
</dbReference>
<dbReference type="GO" id="GO:0046872">
    <property type="term" value="F:metal ion binding"/>
    <property type="evidence" value="ECO:0007669"/>
    <property type="project" value="InterPro"/>
</dbReference>
<dbReference type="AlphaFoldDB" id="A0A9P8VEV6"/>
<accession>A0A9P8VEV6</accession>
<keyword evidence="3" id="KW-0067">ATP-binding</keyword>
<keyword evidence="6" id="KW-1185">Reference proteome</keyword>
<protein>
    <recommendedName>
        <fullName evidence="4">ATP-grasp domain-containing protein</fullName>
    </recommendedName>
</protein>
<dbReference type="Gene3D" id="3.30.470.20">
    <property type="entry name" value="ATP-grasp fold, B domain"/>
    <property type="match status" value="1"/>
</dbReference>
<dbReference type="InterPro" id="IPR011761">
    <property type="entry name" value="ATP-grasp"/>
</dbReference>
<dbReference type="PROSITE" id="PS50975">
    <property type="entry name" value="ATP_GRASP"/>
    <property type="match status" value="1"/>
</dbReference>
<comment type="caution">
    <text evidence="5">The sequence shown here is derived from an EMBL/GenBank/DDBJ whole genome shotgun (WGS) entry which is preliminary data.</text>
</comment>
<evidence type="ECO:0000313" key="6">
    <source>
        <dbReference type="Proteomes" id="UP000770015"/>
    </source>
</evidence>
<dbReference type="PANTHER" id="PTHR23132">
    <property type="entry name" value="D-ALANINE--D-ALANINE LIGASE"/>
    <property type="match status" value="1"/>
</dbReference>
<dbReference type="Proteomes" id="UP000770015">
    <property type="component" value="Unassembled WGS sequence"/>
</dbReference>
<dbReference type="SUPFAM" id="SSF56059">
    <property type="entry name" value="Glutathione synthetase ATP-binding domain-like"/>
    <property type="match status" value="1"/>
</dbReference>
<evidence type="ECO:0000256" key="1">
    <source>
        <dbReference type="ARBA" id="ARBA00010871"/>
    </source>
</evidence>
<dbReference type="Gene3D" id="3.30.1490.20">
    <property type="entry name" value="ATP-grasp fold, A domain"/>
    <property type="match status" value="1"/>
</dbReference>